<comment type="caution">
    <text evidence="1">The sequence shown here is derived from an EMBL/GenBank/DDBJ whole genome shotgun (WGS) entry which is preliminary data.</text>
</comment>
<evidence type="ECO:0000313" key="2">
    <source>
        <dbReference type="Proteomes" id="UP000546464"/>
    </source>
</evidence>
<dbReference type="RefSeq" id="WP_185676519.1">
    <property type="nucleotide sequence ID" value="NZ_JACHVB010000043.1"/>
</dbReference>
<dbReference type="Proteomes" id="UP000546464">
    <property type="component" value="Unassembled WGS sequence"/>
</dbReference>
<reference evidence="1 2" key="1">
    <citation type="submission" date="2020-07" db="EMBL/GenBank/DDBJ databases">
        <authorList>
            <person name="Feng X."/>
        </authorList>
    </citation>
    <scope>NUCLEOTIDE SEQUENCE [LARGE SCALE GENOMIC DNA]</scope>
    <source>
        <strain evidence="1 2">JCM31066</strain>
    </source>
</reference>
<keyword evidence="2" id="KW-1185">Reference proteome</keyword>
<name>A0A842HHU5_9BACT</name>
<organism evidence="1 2">
    <name type="scientific">Ruficoccus amylovorans</name>
    <dbReference type="NCBI Taxonomy" id="1804625"/>
    <lineage>
        <taxon>Bacteria</taxon>
        <taxon>Pseudomonadati</taxon>
        <taxon>Verrucomicrobiota</taxon>
        <taxon>Opitutia</taxon>
        <taxon>Puniceicoccales</taxon>
        <taxon>Cerasicoccaceae</taxon>
        <taxon>Ruficoccus</taxon>
    </lineage>
</organism>
<gene>
    <name evidence="1" type="ORF">H5P28_14975</name>
</gene>
<sequence>MKTATLTNDAALPLGESNPDRHKEFSRLAGDVIKDALSLIHLPNYPESYVEDRLKRRAAMVLALLSTSEHVADEDFQEYAEEMLTMTIFSEIMELQA</sequence>
<accession>A0A842HHU5</accession>
<evidence type="ECO:0000313" key="1">
    <source>
        <dbReference type="EMBL" id="MBC2595568.1"/>
    </source>
</evidence>
<protein>
    <submittedName>
        <fullName evidence="1">Uncharacterized protein</fullName>
    </submittedName>
</protein>
<dbReference type="EMBL" id="JACHVB010000043">
    <property type="protein sequence ID" value="MBC2595568.1"/>
    <property type="molecule type" value="Genomic_DNA"/>
</dbReference>
<dbReference type="AlphaFoldDB" id="A0A842HHU5"/>
<proteinExistence type="predicted"/>